<dbReference type="Pfam" id="PF00656">
    <property type="entry name" value="Peptidase_C14"/>
    <property type="match status" value="1"/>
</dbReference>
<evidence type="ECO:0000256" key="3">
    <source>
        <dbReference type="ARBA" id="ARBA00022807"/>
    </source>
</evidence>
<feature type="domain" description="Peptidase C14 caspase" evidence="5">
    <location>
        <begin position="38"/>
        <end position="268"/>
    </location>
</feature>
<sequence>MSQLANEVLSGLTGKPPPSSNNIVDVPNPDAPKKPPLHALIIGIDDYNDRPLYGAVADAKNFRKYLVNRLQIPESQITLLTNRQAKRQAILDELKKLAILDSIKHDDPIVIYYSGHGSEAPAPADRAINGLVQCIVPQDSSIASQVSSIPDYVLGRLILNISEAKGDNITVILDCCHSASATRDGYGSRYMPPNLLPPLPAGLDADIIKPKPGTGARDSVDPMTLGISYPSMRSHVLLAACGHGQSSWEKEGQGIFTKAFLKLLKSRKIDSMTYKWCIEHMPKLETETIQSPVCEGANMDRIFFKSKVPGADASFVRIETKGQTSYLQAGSAHGISRGSKFEIRNDDIMGPKNPSLGTAEVDEVEAFRSSLKGAEALKLRELTYGRQVAYGSEEVFKVFITPEFMKAVVPSDDWLKEFAGKPGSLAMQIVPEEESDLIVSYEEVDGKGRTTFTTTNPTAKRYGLAKLPTSHVDPVVEQVRQVLTGVGRWAWHLNRAPAYRPFQKTIKIEFFELKQGEAADTFEPVGKNLNVGGQVDIVVGSDDKAAPLYGLNITSTSNEDLYAYVFNFSVRRQSIGPYFTRILPSSTREMDPTLPRGIPLTLGYGSSGEYPLVYCVKEGDVDINFVKLYVTTEPTDFTSVAQASPWPFGGKDDVPPQVIAKRWGSQPKWDIFTLTIVQWRTEVKDPSVQPLQPTLPDGGLAIPRVECTTPTKVRSKNAKGKSDDEWFQTPGFTQAMIDSKPRMRLRTLSNAEYRGESPTDGEGWFVIAVMLANGNSKTMPESDDEIVYRSHSSPKLGQPEWTNGVVFEPEHLIWKNLNPGDYLQIQVKARGAGWAINAEEGYLAFW</sequence>
<dbReference type="SUPFAM" id="SSF52129">
    <property type="entry name" value="Caspase-like"/>
    <property type="match status" value="1"/>
</dbReference>
<dbReference type="InterPro" id="IPR050452">
    <property type="entry name" value="Metacaspase"/>
</dbReference>
<proteinExistence type="inferred from homology"/>
<dbReference type="EMBL" id="CAJMWQ010001263">
    <property type="protein sequence ID" value="CAE6443491.1"/>
    <property type="molecule type" value="Genomic_DNA"/>
</dbReference>
<keyword evidence="3" id="KW-0788">Thiol protease</keyword>
<dbReference type="Proteomes" id="UP000663826">
    <property type="component" value="Unassembled WGS sequence"/>
</dbReference>
<dbReference type="PANTHER" id="PTHR48104:SF30">
    <property type="entry name" value="METACASPASE-1"/>
    <property type="match status" value="1"/>
</dbReference>
<evidence type="ECO:0000256" key="2">
    <source>
        <dbReference type="ARBA" id="ARBA00022703"/>
    </source>
</evidence>
<keyword evidence="3" id="KW-0645">Protease</keyword>
<keyword evidence="2" id="KW-0053">Apoptosis</keyword>
<evidence type="ECO:0000256" key="4">
    <source>
        <dbReference type="SAM" id="MobiDB-lite"/>
    </source>
</evidence>
<evidence type="ECO:0000313" key="7">
    <source>
        <dbReference type="Proteomes" id="UP000663826"/>
    </source>
</evidence>
<accession>A0A8H3AYK2</accession>
<evidence type="ECO:0000259" key="5">
    <source>
        <dbReference type="Pfam" id="PF00656"/>
    </source>
</evidence>
<dbReference type="Gene3D" id="3.40.50.1460">
    <property type="match status" value="1"/>
</dbReference>
<dbReference type="InterPro" id="IPR029030">
    <property type="entry name" value="Caspase-like_dom_sf"/>
</dbReference>
<reference evidence="6" key="1">
    <citation type="submission" date="2021-01" db="EMBL/GenBank/DDBJ databases">
        <authorList>
            <person name="Kaushik A."/>
        </authorList>
    </citation>
    <scope>NUCLEOTIDE SEQUENCE</scope>
    <source>
        <strain evidence="6">AG1-1B</strain>
    </source>
</reference>
<evidence type="ECO:0000313" key="6">
    <source>
        <dbReference type="EMBL" id="CAE6443491.1"/>
    </source>
</evidence>
<dbReference type="GO" id="GO:0006915">
    <property type="term" value="P:apoptotic process"/>
    <property type="evidence" value="ECO:0007669"/>
    <property type="project" value="UniProtKB-KW"/>
</dbReference>
<dbReference type="GO" id="GO:0005737">
    <property type="term" value="C:cytoplasm"/>
    <property type="evidence" value="ECO:0007669"/>
    <property type="project" value="TreeGrafter"/>
</dbReference>
<dbReference type="InterPro" id="IPR011600">
    <property type="entry name" value="Pept_C14_caspase"/>
</dbReference>
<protein>
    <recommendedName>
        <fullName evidence="5">Peptidase C14 caspase domain-containing protein</fullName>
    </recommendedName>
</protein>
<dbReference type="PANTHER" id="PTHR48104">
    <property type="entry name" value="METACASPASE-4"/>
    <property type="match status" value="1"/>
</dbReference>
<dbReference type="AlphaFoldDB" id="A0A8H3AYK2"/>
<comment type="similarity">
    <text evidence="1">Belongs to the peptidase C14B family.</text>
</comment>
<comment type="caution">
    <text evidence="6">The sequence shown here is derived from an EMBL/GenBank/DDBJ whole genome shotgun (WGS) entry which is preliminary data.</text>
</comment>
<evidence type="ECO:0000256" key="1">
    <source>
        <dbReference type="ARBA" id="ARBA00009005"/>
    </source>
</evidence>
<gene>
    <name evidence="6" type="ORF">RDB_LOCUS72282</name>
</gene>
<feature type="region of interest" description="Disordered" evidence="4">
    <location>
        <begin position="1"/>
        <end position="30"/>
    </location>
</feature>
<organism evidence="6 7">
    <name type="scientific">Rhizoctonia solani</name>
    <dbReference type="NCBI Taxonomy" id="456999"/>
    <lineage>
        <taxon>Eukaryota</taxon>
        <taxon>Fungi</taxon>
        <taxon>Dikarya</taxon>
        <taxon>Basidiomycota</taxon>
        <taxon>Agaricomycotina</taxon>
        <taxon>Agaricomycetes</taxon>
        <taxon>Cantharellales</taxon>
        <taxon>Ceratobasidiaceae</taxon>
        <taxon>Rhizoctonia</taxon>
    </lineage>
</organism>
<keyword evidence="3" id="KW-0378">Hydrolase</keyword>
<name>A0A8H3AYK2_9AGAM</name>
<dbReference type="GO" id="GO:0004197">
    <property type="term" value="F:cysteine-type endopeptidase activity"/>
    <property type="evidence" value="ECO:0007669"/>
    <property type="project" value="InterPro"/>
</dbReference>
<dbReference type="GO" id="GO:0006508">
    <property type="term" value="P:proteolysis"/>
    <property type="evidence" value="ECO:0007669"/>
    <property type="project" value="InterPro"/>
</dbReference>